<feature type="domain" description="Thiolase C-terminal" evidence="2">
    <location>
        <begin position="265"/>
        <end position="392"/>
    </location>
</feature>
<proteinExistence type="predicted"/>
<dbReference type="GO" id="GO:0003988">
    <property type="term" value="F:acetyl-CoA C-acyltransferase activity"/>
    <property type="evidence" value="ECO:0007669"/>
    <property type="project" value="UniProtKB-ARBA"/>
</dbReference>
<keyword evidence="3" id="KW-0808">Transferase</keyword>
<dbReference type="Gene3D" id="3.40.47.10">
    <property type="match status" value="1"/>
</dbReference>
<dbReference type="EMBL" id="CP025614">
    <property type="protein sequence ID" value="AUN33784.1"/>
    <property type="molecule type" value="Genomic_DNA"/>
</dbReference>
<evidence type="ECO:0000313" key="3">
    <source>
        <dbReference type="EMBL" id="AUN33784.1"/>
    </source>
</evidence>
<dbReference type="PANTHER" id="PTHR42870:SF1">
    <property type="entry name" value="NON-SPECIFIC LIPID-TRANSFER PROTEIN-LIKE 2"/>
    <property type="match status" value="1"/>
</dbReference>
<dbReference type="SUPFAM" id="SSF53901">
    <property type="entry name" value="Thiolase-like"/>
    <property type="match status" value="1"/>
</dbReference>
<dbReference type="NCBIfam" id="NF004810">
    <property type="entry name" value="PRK06157.1"/>
    <property type="match status" value="1"/>
</dbReference>
<evidence type="ECO:0000259" key="1">
    <source>
        <dbReference type="Pfam" id="PF00108"/>
    </source>
</evidence>
<feature type="domain" description="Thiolase N-terminal" evidence="1">
    <location>
        <begin position="12"/>
        <end position="202"/>
    </location>
</feature>
<accession>A0A2K9NL38</accession>
<dbReference type="AlphaFoldDB" id="A0A2K9NL38"/>
<evidence type="ECO:0000313" key="4">
    <source>
        <dbReference type="Proteomes" id="UP000234752"/>
    </source>
</evidence>
<dbReference type="InterPro" id="IPR002155">
    <property type="entry name" value="Thiolase"/>
</dbReference>
<dbReference type="RefSeq" id="WP_102115287.1">
    <property type="nucleotide sequence ID" value="NZ_BMGN01000009.1"/>
</dbReference>
<organism evidence="3 4">
    <name type="scientific">Niveispirillum cyanobacteriorum</name>
    <dbReference type="NCBI Taxonomy" id="1612173"/>
    <lineage>
        <taxon>Bacteria</taxon>
        <taxon>Pseudomonadati</taxon>
        <taxon>Pseudomonadota</taxon>
        <taxon>Alphaproteobacteria</taxon>
        <taxon>Rhodospirillales</taxon>
        <taxon>Azospirillaceae</taxon>
        <taxon>Niveispirillum</taxon>
    </lineage>
</organism>
<protein>
    <submittedName>
        <fullName evidence="3">Acetyl-CoA acetyltransferase</fullName>
    </submittedName>
</protein>
<dbReference type="KEGG" id="ncb:C0V82_25570"/>
<sequence>MAKGIRDKVAIIGMGCSRFGERWDAGPDDLMLEAFQECLHDAGIQKSDIQAGWMGVFFDEQSVGKSALPLSMALRLPNIPVTRVENLCATGTEALRGAVYAVAAGACDIAIAMGVEKLKDTGFGGLPERTKGTFEDLWLPQNTAPGGFAQLGAAYAARTRTDMADLKRAMAHISVKSHANGALNPKAHLRNPITEQQVLDARMVAYPLGLFDCAGVSDGAACAIVTTPEIARSLGKHNPVTVKALQLAPSNGVELAHGSWDGSYTLTTRIAAKRAYEEAGIRDPRAELSLIEVHDCFSVTELVVMEDLRLSPEGGAVRDVMDGFFDRDGKIPCQIDGGLKCFGHPIGATGLRMVYEIYLQLQGRAGERQLPDPRFGLTHNLGGLPNRNITSVAIIGRLGD</sequence>
<dbReference type="Proteomes" id="UP000234752">
    <property type="component" value="Plasmid unnamed2"/>
</dbReference>
<dbReference type="CDD" id="cd00829">
    <property type="entry name" value="SCP-x_thiolase"/>
    <property type="match status" value="1"/>
</dbReference>
<evidence type="ECO:0000259" key="2">
    <source>
        <dbReference type="Pfam" id="PF22691"/>
    </source>
</evidence>
<keyword evidence="3" id="KW-0614">Plasmid</keyword>
<dbReference type="InterPro" id="IPR016039">
    <property type="entry name" value="Thiolase-like"/>
</dbReference>
<dbReference type="InterPro" id="IPR055140">
    <property type="entry name" value="Thiolase_C_2"/>
</dbReference>
<keyword evidence="4" id="KW-1185">Reference proteome</keyword>
<dbReference type="Pfam" id="PF22691">
    <property type="entry name" value="Thiolase_C_1"/>
    <property type="match status" value="1"/>
</dbReference>
<dbReference type="OrthoDB" id="9790314at2"/>
<dbReference type="PANTHER" id="PTHR42870">
    <property type="entry name" value="ACETYL-COA C-ACETYLTRANSFERASE"/>
    <property type="match status" value="1"/>
</dbReference>
<reference evidence="3 4" key="1">
    <citation type="submission" date="2017-12" db="EMBL/GenBank/DDBJ databases">
        <title>Genomes of bacteria within cyanobacterial aggregates.</title>
        <authorList>
            <person name="Cai H."/>
        </authorList>
    </citation>
    <scope>NUCLEOTIDE SEQUENCE [LARGE SCALE GENOMIC DNA]</scope>
    <source>
        <strain evidence="3 4">TH16</strain>
        <plasmid evidence="3 4">unnamed2</plasmid>
    </source>
</reference>
<dbReference type="PIRSF" id="PIRSF000429">
    <property type="entry name" value="Ac-CoA_Ac_transf"/>
    <property type="match status" value="1"/>
</dbReference>
<name>A0A2K9NL38_9PROT</name>
<dbReference type="Pfam" id="PF00108">
    <property type="entry name" value="Thiolase_N"/>
    <property type="match status" value="1"/>
</dbReference>
<gene>
    <name evidence="3" type="ORF">C0V82_25570</name>
</gene>
<dbReference type="InterPro" id="IPR020616">
    <property type="entry name" value="Thiolase_N"/>
</dbReference>
<geneLocation type="plasmid" evidence="3 4">
    <name>unnamed2</name>
</geneLocation>